<gene>
    <name evidence="2" type="ORF">GCM10009721_06120</name>
</gene>
<dbReference type="Proteomes" id="UP000623461">
    <property type="component" value="Unassembled WGS sequence"/>
</dbReference>
<feature type="region of interest" description="Disordered" evidence="1">
    <location>
        <begin position="180"/>
        <end position="216"/>
    </location>
</feature>
<evidence type="ECO:0000313" key="2">
    <source>
        <dbReference type="EMBL" id="GGM84172.1"/>
    </source>
</evidence>
<reference evidence="3" key="1">
    <citation type="journal article" date="2019" name="Int. J. Syst. Evol. Microbiol.">
        <title>The Global Catalogue of Microorganisms (GCM) 10K type strain sequencing project: providing services to taxonomists for standard genome sequencing and annotation.</title>
        <authorList>
            <consortium name="The Broad Institute Genomics Platform"/>
            <consortium name="The Broad Institute Genome Sequencing Center for Infectious Disease"/>
            <person name="Wu L."/>
            <person name="Ma J."/>
        </authorList>
    </citation>
    <scope>NUCLEOTIDE SEQUENCE [LARGE SCALE GENOMIC DNA]</scope>
    <source>
        <strain evidence="3">JCM 1365</strain>
    </source>
</reference>
<proteinExistence type="predicted"/>
<dbReference type="EMBL" id="BMNZ01000001">
    <property type="protein sequence ID" value="GGM84172.1"/>
    <property type="molecule type" value="Genomic_DNA"/>
</dbReference>
<accession>A0ABQ2HK29</accession>
<evidence type="ECO:0000256" key="1">
    <source>
        <dbReference type="SAM" id="MobiDB-lite"/>
    </source>
</evidence>
<evidence type="ECO:0000313" key="3">
    <source>
        <dbReference type="Proteomes" id="UP000623461"/>
    </source>
</evidence>
<organism evidence="2 3">
    <name type="scientific">Terrabacter tumescens</name>
    <dbReference type="NCBI Taxonomy" id="60443"/>
    <lineage>
        <taxon>Bacteria</taxon>
        <taxon>Bacillati</taxon>
        <taxon>Actinomycetota</taxon>
        <taxon>Actinomycetes</taxon>
        <taxon>Micrococcales</taxon>
        <taxon>Intrasporangiaceae</taxon>
        <taxon>Terrabacter</taxon>
    </lineage>
</organism>
<sequence>MKRSYERWETHGYLRPVIDFDDDGNAFETGARDEVVVVFDPSSGREWHVTVEQGGRGRPRITSLMIRGGSIDQAALRQVSLGYLTEAAAGFIGSTEAERDKGAPLGEALQVASSKPGEVHVRDEAPSPETLAAQWNATPVSVIVDGRRIGRRRALADHFGVTVWSIDKYVREARDLGLIDAATTGRRRASPPATQTPDEQGARRATTKKKEQQDDD</sequence>
<keyword evidence="3" id="KW-1185">Reference proteome</keyword>
<name>A0ABQ2HK29_9MICO</name>
<dbReference type="RefSeq" id="WP_030146133.1">
    <property type="nucleotide sequence ID" value="NZ_BMNZ01000001.1"/>
</dbReference>
<protein>
    <submittedName>
        <fullName evidence="2">Uncharacterized protein</fullName>
    </submittedName>
</protein>
<comment type="caution">
    <text evidence="2">The sequence shown here is derived from an EMBL/GenBank/DDBJ whole genome shotgun (WGS) entry which is preliminary data.</text>
</comment>